<gene>
    <name evidence="2" type="ORF">BOH78_3823</name>
    <name evidence="1" type="ORF">JL09_g5479</name>
</gene>
<dbReference type="AlphaFoldDB" id="A0A099NU21"/>
<dbReference type="EMBL" id="MQVM01000021">
    <property type="protein sequence ID" value="ONH72458.1"/>
    <property type="molecule type" value="Genomic_DNA"/>
</dbReference>
<evidence type="ECO:0000313" key="1">
    <source>
        <dbReference type="EMBL" id="KGK35371.1"/>
    </source>
</evidence>
<dbReference type="Proteomes" id="UP000029867">
    <property type="component" value="Unassembled WGS sequence"/>
</dbReference>
<sequence length="51" mass="5895">MVYHKEHGILKLGQDVRNPGIQEYAKTFRLKIEGELYLVWASSSSSPSPFW</sequence>
<dbReference type="Proteomes" id="UP000189274">
    <property type="component" value="Unassembled WGS sequence"/>
</dbReference>
<evidence type="ECO:0000313" key="2">
    <source>
        <dbReference type="EMBL" id="ONH72458.1"/>
    </source>
</evidence>
<dbReference type="HOGENOM" id="CLU_3106686_0_0_1"/>
<reference evidence="4" key="3">
    <citation type="journal article" date="2017" name="Genome Announc.">
        <title>Genome sequences of Cyberlindnera fabianii 65, Pichia kudriavzevii 129, and Saccharomyces cerevisiae 131 isolated from fermented masau fruits in Zimbabwe.</title>
        <authorList>
            <person name="van Rijswijck I.M.H."/>
            <person name="Derks M.F.L."/>
            <person name="Abee T."/>
            <person name="de Ridder D."/>
            <person name="Smid E.J."/>
        </authorList>
    </citation>
    <scope>NUCLEOTIDE SEQUENCE [LARGE SCALE GENOMIC DNA]</scope>
    <source>
        <strain evidence="4">129</strain>
    </source>
</reference>
<evidence type="ECO:0000313" key="3">
    <source>
        <dbReference type="Proteomes" id="UP000029867"/>
    </source>
</evidence>
<organism evidence="1 3">
    <name type="scientific">Pichia kudriavzevii</name>
    <name type="common">Yeast</name>
    <name type="synonym">Issatchenkia orientalis</name>
    <dbReference type="NCBI Taxonomy" id="4909"/>
    <lineage>
        <taxon>Eukaryota</taxon>
        <taxon>Fungi</taxon>
        <taxon>Dikarya</taxon>
        <taxon>Ascomycota</taxon>
        <taxon>Saccharomycotina</taxon>
        <taxon>Pichiomycetes</taxon>
        <taxon>Pichiales</taxon>
        <taxon>Pichiaceae</taxon>
        <taxon>Pichia</taxon>
    </lineage>
</organism>
<name>A0A099NU21_PICKU</name>
<reference evidence="3" key="1">
    <citation type="journal article" date="2014" name="Microb. Cell Fact.">
        <title>Exploiting Issatchenkia orientalis SD108 for succinic acid production.</title>
        <authorList>
            <person name="Xiao H."/>
            <person name="Shao Z."/>
            <person name="Jiang Y."/>
            <person name="Dole S."/>
            <person name="Zhao H."/>
        </authorList>
    </citation>
    <scope>NUCLEOTIDE SEQUENCE [LARGE SCALE GENOMIC DNA]</scope>
    <source>
        <strain evidence="3">SD108</strain>
    </source>
</reference>
<protein>
    <submittedName>
        <fullName evidence="1">Uncharacterized protein</fullName>
    </submittedName>
</protein>
<evidence type="ECO:0000313" key="4">
    <source>
        <dbReference type="Proteomes" id="UP000189274"/>
    </source>
</evidence>
<comment type="caution">
    <text evidence="1">The sequence shown here is derived from an EMBL/GenBank/DDBJ whole genome shotgun (WGS) entry which is preliminary data.</text>
</comment>
<accession>A0A099NU21</accession>
<dbReference type="EMBL" id="JQFK01000705">
    <property type="protein sequence ID" value="KGK35371.1"/>
    <property type="molecule type" value="Genomic_DNA"/>
</dbReference>
<reference evidence="2" key="4">
    <citation type="submission" date="2017-01" db="EMBL/GenBank/DDBJ databases">
        <authorList>
            <person name="Mah S.A."/>
            <person name="Swanson W.J."/>
            <person name="Moy G.W."/>
            <person name="Vacquier V.D."/>
        </authorList>
    </citation>
    <scope>NUCLEOTIDE SEQUENCE [LARGE SCALE GENOMIC DNA]</scope>
    <source>
        <strain evidence="2">129</strain>
    </source>
</reference>
<proteinExistence type="predicted"/>
<reference evidence="1" key="2">
    <citation type="submission" date="2014-08" db="EMBL/GenBank/DDBJ databases">
        <title>Exploiting Issatchenkia orientalis SD108 for Succinic Acid Production.</title>
        <authorList>
            <person name="Xiao H."/>
            <person name="Shao Z."/>
            <person name="Jiang Y."/>
            <person name="Dole S."/>
            <person name="Zhao H."/>
        </authorList>
    </citation>
    <scope>NUCLEOTIDE SEQUENCE [LARGE SCALE GENOMIC DNA]</scope>
    <source>
        <strain evidence="1">SD108</strain>
    </source>
</reference>